<organism evidence="2">
    <name type="scientific">Arsenophonus nasoniae</name>
    <name type="common">son-killer infecting Nasonia vitripennis</name>
    <dbReference type="NCBI Taxonomy" id="638"/>
    <lineage>
        <taxon>Bacteria</taxon>
        <taxon>Pseudomonadati</taxon>
        <taxon>Pseudomonadota</taxon>
        <taxon>Gammaproteobacteria</taxon>
        <taxon>Enterobacterales</taxon>
        <taxon>Morganellaceae</taxon>
        <taxon>Arsenophonus</taxon>
    </lineage>
</organism>
<sequence length="54" mass="7010">MYLFHVYKILTTQYLYSMIILFFNFYRNKYSKKYSKKYIIWFLAYKTEFIIFLY</sequence>
<dbReference type="AlphaFoldDB" id="D2TWI8"/>
<feature type="transmembrane region" description="Helical" evidence="1">
    <location>
        <begin position="6"/>
        <end position="26"/>
    </location>
</feature>
<accession>D2TWI8</accession>
<name>D2TWI8_9GAMM</name>
<protein>
    <submittedName>
        <fullName evidence="2">Uncharacterized protein</fullName>
    </submittedName>
</protein>
<keyword evidence="1" id="KW-0812">Transmembrane</keyword>
<keyword evidence="1" id="KW-0472">Membrane</keyword>
<dbReference type="EMBL" id="FN545158">
    <property type="protein sequence ID" value="CBA71742.1"/>
    <property type="molecule type" value="Genomic_DNA"/>
</dbReference>
<proteinExistence type="predicted"/>
<gene>
    <name evidence="2" type="ORF">ARN_04180</name>
</gene>
<keyword evidence="1" id="KW-1133">Transmembrane helix</keyword>
<evidence type="ECO:0000256" key="1">
    <source>
        <dbReference type="SAM" id="Phobius"/>
    </source>
</evidence>
<evidence type="ECO:0000313" key="2">
    <source>
        <dbReference type="EMBL" id="CBA71742.1"/>
    </source>
</evidence>
<reference evidence="2" key="1">
    <citation type="journal article" date="2010" name="Insect Mol. Biol.">
        <title>The draft genome sequence of Arsenophonus nasoniae, son-killer bacterium of Nasonia vitripennis, reveals genes associated with virulence and symbiosis.</title>
        <authorList>
            <person name="Wilkes T."/>
            <person name="Darby A.C."/>
            <person name="Choi J."/>
            <person name="Colborne J.K."/>
            <person name="Werren J.H."/>
            <person name="Hurst G.D.D."/>
        </authorList>
    </citation>
    <scope>NUCLEOTIDE SEQUENCE</scope>
</reference>